<sequence length="234" mass="26533">MIYKMTRIIRKVCSSTCLDEQLLIVIGAIIIILLGGVAAAAADPTDGFHEVRLSEHNFDIQRPYDLPLSQRYSYKNGVRRLWVYGSDKSHSQGSHTPPRTEIRIRGLDYHSGVWQMEGHVYVPKGTSGASLMQVHGGSGVSSTVMVRIYSGDLRYYSGDVIARGMYDKWFRLNMIHDADAGKVAVYVDGKEVFRHDARGKAPAFYFKCGVYAAPKDHSRYMESRWKNIKMYKKK</sequence>
<dbReference type="PANTHER" id="PTHR33681:SF11">
    <property type="entry name" value="ALGINATE LYASE"/>
    <property type="match status" value="1"/>
</dbReference>
<keyword evidence="1" id="KW-1133">Transmembrane helix</keyword>
<dbReference type="EMBL" id="OZ034814">
    <property type="protein sequence ID" value="CAL1363116.1"/>
    <property type="molecule type" value="Genomic_DNA"/>
</dbReference>
<name>A0AAV2D2I4_9ROSI</name>
<feature type="domain" description="Alginate lyase 2" evidence="2">
    <location>
        <begin position="56"/>
        <end position="231"/>
    </location>
</feature>
<dbReference type="AlphaFoldDB" id="A0AAV2D2I4"/>
<keyword evidence="4" id="KW-1185">Reference proteome</keyword>
<dbReference type="Proteomes" id="UP001497516">
    <property type="component" value="Chromosome 10"/>
</dbReference>
<evidence type="ECO:0000313" key="4">
    <source>
        <dbReference type="Proteomes" id="UP001497516"/>
    </source>
</evidence>
<protein>
    <recommendedName>
        <fullName evidence="2">Alginate lyase 2 domain-containing protein</fullName>
    </recommendedName>
</protein>
<evidence type="ECO:0000313" key="3">
    <source>
        <dbReference type="EMBL" id="CAL1363116.1"/>
    </source>
</evidence>
<feature type="transmembrane region" description="Helical" evidence="1">
    <location>
        <begin position="21"/>
        <end position="42"/>
    </location>
</feature>
<keyword evidence="1" id="KW-0812">Transmembrane</keyword>
<dbReference type="PANTHER" id="PTHR33681">
    <property type="entry name" value="BINDING PROTEIN, PUTATIVE, EXPRESSED-RELATED"/>
    <property type="match status" value="1"/>
</dbReference>
<evidence type="ECO:0000256" key="1">
    <source>
        <dbReference type="SAM" id="Phobius"/>
    </source>
</evidence>
<evidence type="ECO:0000259" key="2">
    <source>
        <dbReference type="Pfam" id="PF08787"/>
    </source>
</evidence>
<dbReference type="SUPFAM" id="SSF49899">
    <property type="entry name" value="Concanavalin A-like lectins/glucanases"/>
    <property type="match status" value="1"/>
</dbReference>
<proteinExistence type="predicted"/>
<dbReference type="Pfam" id="PF08787">
    <property type="entry name" value="Alginate_lyase2"/>
    <property type="match status" value="1"/>
</dbReference>
<dbReference type="InterPro" id="IPR014895">
    <property type="entry name" value="Alginate_lyase_2"/>
</dbReference>
<dbReference type="InterPro" id="IPR013320">
    <property type="entry name" value="ConA-like_dom_sf"/>
</dbReference>
<reference evidence="3 4" key="1">
    <citation type="submission" date="2024-04" db="EMBL/GenBank/DDBJ databases">
        <authorList>
            <person name="Fracassetti M."/>
        </authorList>
    </citation>
    <scope>NUCLEOTIDE SEQUENCE [LARGE SCALE GENOMIC DNA]</scope>
</reference>
<keyword evidence="1" id="KW-0472">Membrane</keyword>
<gene>
    <name evidence="3" type="ORF">LTRI10_LOCUS9777</name>
</gene>
<organism evidence="3 4">
    <name type="scientific">Linum trigynum</name>
    <dbReference type="NCBI Taxonomy" id="586398"/>
    <lineage>
        <taxon>Eukaryota</taxon>
        <taxon>Viridiplantae</taxon>
        <taxon>Streptophyta</taxon>
        <taxon>Embryophyta</taxon>
        <taxon>Tracheophyta</taxon>
        <taxon>Spermatophyta</taxon>
        <taxon>Magnoliopsida</taxon>
        <taxon>eudicotyledons</taxon>
        <taxon>Gunneridae</taxon>
        <taxon>Pentapetalae</taxon>
        <taxon>rosids</taxon>
        <taxon>fabids</taxon>
        <taxon>Malpighiales</taxon>
        <taxon>Linaceae</taxon>
        <taxon>Linum</taxon>
    </lineage>
</organism>
<accession>A0AAV2D2I4</accession>
<dbReference type="Gene3D" id="2.60.120.200">
    <property type="match status" value="1"/>
</dbReference>